<comment type="caution">
    <text evidence="1">The sequence shown here is derived from an EMBL/GenBank/DDBJ whole genome shotgun (WGS) entry which is preliminary data.</text>
</comment>
<dbReference type="AlphaFoldDB" id="A0A375C924"/>
<protein>
    <submittedName>
        <fullName evidence="1">Uncharacterized protein</fullName>
    </submittedName>
</protein>
<reference evidence="1" key="1">
    <citation type="submission" date="2018-01" db="EMBL/GenBank/DDBJ databases">
        <authorList>
            <person name="Clerissi C."/>
        </authorList>
    </citation>
    <scope>NUCLEOTIDE SEQUENCE</scope>
    <source>
        <strain evidence="1">Cupriavidus taiwanensis LMG 19430</strain>
    </source>
</reference>
<evidence type="ECO:0000313" key="1">
    <source>
        <dbReference type="EMBL" id="SOY65602.1"/>
    </source>
</evidence>
<gene>
    <name evidence="1" type="ORF">CBM2586_B10197</name>
</gene>
<organism evidence="1">
    <name type="scientific">Cupriavidus taiwanensis</name>
    <dbReference type="NCBI Taxonomy" id="164546"/>
    <lineage>
        <taxon>Bacteria</taxon>
        <taxon>Pseudomonadati</taxon>
        <taxon>Pseudomonadota</taxon>
        <taxon>Betaproteobacteria</taxon>
        <taxon>Burkholderiales</taxon>
        <taxon>Burkholderiaceae</taxon>
        <taxon>Cupriavidus</taxon>
    </lineage>
</organism>
<dbReference type="EMBL" id="OFSN01000015">
    <property type="protein sequence ID" value="SOY65602.1"/>
    <property type="molecule type" value="Genomic_DNA"/>
</dbReference>
<dbReference type="Proteomes" id="UP000257016">
    <property type="component" value="Unassembled WGS sequence"/>
</dbReference>
<proteinExistence type="predicted"/>
<sequence>MLVEVPALISGLLATPASNRYVNQASNQWRASHPHTCCSLRISLRIPSRLPPGEVFPAG</sequence>
<accession>A0A375C924</accession>
<name>A0A375C924_9BURK</name>